<dbReference type="Proteomes" id="UP001250698">
    <property type="component" value="Unassembled WGS sequence"/>
</dbReference>
<evidence type="ECO:0000313" key="3">
    <source>
        <dbReference type="Proteomes" id="UP001250698"/>
    </source>
</evidence>
<feature type="chain" id="PRO_5047062793" evidence="1">
    <location>
        <begin position="18"/>
        <end position="79"/>
    </location>
</feature>
<dbReference type="RefSeq" id="WP_315998350.1">
    <property type="nucleotide sequence ID" value="NZ_JAWDJT010000006.1"/>
</dbReference>
<dbReference type="EMBL" id="JAWDJT010000006">
    <property type="protein sequence ID" value="MDU0370876.1"/>
    <property type="molecule type" value="Genomic_DNA"/>
</dbReference>
<evidence type="ECO:0000313" key="2">
    <source>
        <dbReference type="EMBL" id="MDU0370876.1"/>
    </source>
</evidence>
<protein>
    <submittedName>
        <fullName evidence="2">Uncharacterized protein</fullName>
    </submittedName>
</protein>
<reference evidence="2 3" key="1">
    <citation type="submission" date="2023-10" db="EMBL/GenBank/DDBJ databases">
        <title>Hymenobacter endophyticus sp. nov., an isolate from the leaf tissues of wheat.</title>
        <authorList>
            <person name="Dai Y."/>
        </authorList>
    </citation>
    <scope>NUCLEOTIDE SEQUENCE [LARGE SCALE GENOMIC DNA]</scope>
    <source>
        <strain evidence="2 3">ZK17L-C2</strain>
    </source>
</reference>
<evidence type="ECO:0000256" key="1">
    <source>
        <dbReference type="SAM" id="SignalP"/>
    </source>
</evidence>
<keyword evidence="3" id="KW-1185">Reference proteome</keyword>
<sequence>MKSLLRFSLMISLIVLGKLNQQALTPGTVAKPTQAVWHLPVSAASFFHTAPAVKRKISNNGSSFWQATAPASVSTANIE</sequence>
<keyword evidence="1" id="KW-0732">Signal</keyword>
<comment type="caution">
    <text evidence="2">The sequence shown here is derived from an EMBL/GenBank/DDBJ whole genome shotgun (WGS) entry which is preliminary data.</text>
</comment>
<organism evidence="2 3">
    <name type="scientific">Hymenobacter endophyticus</name>
    <dbReference type="NCBI Taxonomy" id="3076335"/>
    <lineage>
        <taxon>Bacteria</taxon>
        <taxon>Pseudomonadati</taxon>
        <taxon>Bacteroidota</taxon>
        <taxon>Cytophagia</taxon>
        <taxon>Cytophagales</taxon>
        <taxon>Hymenobacteraceae</taxon>
        <taxon>Hymenobacter</taxon>
    </lineage>
</organism>
<feature type="signal peptide" evidence="1">
    <location>
        <begin position="1"/>
        <end position="17"/>
    </location>
</feature>
<accession>A0ABU3THL9</accession>
<proteinExistence type="predicted"/>
<gene>
    <name evidence="2" type="ORF">ROI90_10760</name>
</gene>
<name>A0ABU3THL9_9BACT</name>